<gene>
    <name evidence="3" type="ORF">EDC05_003845</name>
</gene>
<dbReference type="InterPro" id="IPR005552">
    <property type="entry name" value="Scramblase"/>
</dbReference>
<comment type="similarity">
    <text evidence="1 2">Belongs to the phospholipid scramblase family.</text>
</comment>
<sequence length="335" mass="38489">MLSTIILPTQKSLSCLFQPSIIQRAQPLKRLLSTSQASQEAERRKIVCLRQRQAEKLEQQKQRMQLEEAARARNGNALSYRTHESAAQILGHSSLRVTRQLEMLNVFLGFEQANKYALVDPQGNAVGFMAEELSFMSTITRQFFRLHRPFRVHVLDLNGKVCMNIWRNFSIINSRIFVADHQKMSIGESQQEWHPWRRRYNLFIDHPTTNTRFDRRQFAAVDAPFLSWDFPFMNENGALLGGVYRDFAGIGMELFSDYGLYAICFDRSAVSQRYQHLGYPSVSLADRDMDLDERAVALAAAVSIDFDYFSRHSSHVPGGFMFFPMSSEYTDGGDA</sequence>
<dbReference type="EMBL" id="JANBQD010000046">
    <property type="protein sequence ID" value="KAJ1990751.1"/>
    <property type="molecule type" value="Genomic_DNA"/>
</dbReference>
<reference evidence="3" key="1">
    <citation type="submission" date="2022-07" db="EMBL/GenBank/DDBJ databases">
        <title>Phylogenomic reconstructions and comparative analyses of Kickxellomycotina fungi.</title>
        <authorList>
            <person name="Reynolds N.K."/>
            <person name="Stajich J.E."/>
            <person name="Barry K."/>
            <person name="Grigoriev I.V."/>
            <person name="Crous P."/>
            <person name="Smith M.E."/>
        </authorList>
    </citation>
    <scope>NUCLEOTIDE SEQUENCE</scope>
    <source>
        <strain evidence="3">BCRC 34882</strain>
    </source>
</reference>
<dbReference type="PANTHER" id="PTHR23248">
    <property type="entry name" value="PHOSPHOLIPID SCRAMBLASE-RELATED"/>
    <property type="match status" value="1"/>
</dbReference>
<evidence type="ECO:0000256" key="2">
    <source>
        <dbReference type="RuleBase" id="RU363116"/>
    </source>
</evidence>
<dbReference type="PANTHER" id="PTHR23248:SF9">
    <property type="entry name" value="PHOSPHOLIPID SCRAMBLASE"/>
    <property type="match status" value="1"/>
</dbReference>
<comment type="caution">
    <text evidence="3">The sequence shown here is derived from an EMBL/GenBank/DDBJ whole genome shotgun (WGS) entry which is preliminary data.</text>
</comment>
<name>A0ABQ8PJY4_9FUNG</name>
<keyword evidence="4" id="KW-1185">Reference proteome</keyword>
<dbReference type="Pfam" id="PF03803">
    <property type="entry name" value="Scramblase"/>
    <property type="match status" value="1"/>
</dbReference>
<organism evidence="3 4">
    <name type="scientific">Coemansia umbellata</name>
    <dbReference type="NCBI Taxonomy" id="1424467"/>
    <lineage>
        <taxon>Eukaryota</taxon>
        <taxon>Fungi</taxon>
        <taxon>Fungi incertae sedis</taxon>
        <taxon>Zoopagomycota</taxon>
        <taxon>Kickxellomycotina</taxon>
        <taxon>Kickxellomycetes</taxon>
        <taxon>Kickxellales</taxon>
        <taxon>Kickxellaceae</taxon>
        <taxon>Coemansia</taxon>
    </lineage>
</organism>
<evidence type="ECO:0000256" key="1">
    <source>
        <dbReference type="ARBA" id="ARBA00005350"/>
    </source>
</evidence>
<dbReference type="Proteomes" id="UP001151295">
    <property type="component" value="Unassembled WGS sequence"/>
</dbReference>
<protein>
    <recommendedName>
        <fullName evidence="2">Phospholipid scramblase</fullName>
    </recommendedName>
</protein>
<accession>A0ABQ8PJY4</accession>
<evidence type="ECO:0000313" key="3">
    <source>
        <dbReference type="EMBL" id="KAJ1990751.1"/>
    </source>
</evidence>
<evidence type="ECO:0000313" key="4">
    <source>
        <dbReference type="Proteomes" id="UP001151295"/>
    </source>
</evidence>
<proteinExistence type="inferred from homology"/>